<evidence type="ECO:0000313" key="2">
    <source>
        <dbReference type="Proteomes" id="UP000242814"/>
    </source>
</evidence>
<organism evidence="1 2">
    <name type="scientific">Paracoccidioides brasiliensis</name>
    <dbReference type="NCBI Taxonomy" id="121759"/>
    <lineage>
        <taxon>Eukaryota</taxon>
        <taxon>Fungi</taxon>
        <taxon>Dikarya</taxon>
        <taxon>Ascomycota</taxon>
        <taxon>Pezizomycotina</taxon>
        <taxon>Eurotiomycetes</taxon>
        <taxon>Eurotiomycetidae</taxon>
        <taxon>Onygenales</taxon>
        <taxon>Ajellomycetaceae</taxon>
        <taxon>Paracoccidioides</taxon>
    </lineage>
</organism>
<name>A0A1D2JI87_PARBR</name>
<sequence>NFCQLQKQVNKIKNLMNQGLENAPQSLVQGFGQIIKACEHTLISATNMKK</sequence>
<proteinExistence type="predicted"/>
<reference evidence="1 2" key="1">
    <citation type="submission" date="2016-06" db="EMBL/GenBank/DDBJ databases">
        <authorList>
            <person name="Kjaerup R.B."/>
            <person name="Dalgaard T.S."/>
            <person name="Juul-Madsen H.R."/>
        </authorList>
    </citation>
    <scope>NUCLEOTIDE SEQUENCE [LARGE SCALE GENOMIC DNA]</scope>
    <source>
        <strain evidence="1 2">Pb300</strain>
    </source>
</reference>
<feature type="non-terminal residue" evidence="1">
    <location>
        <position position="1"/>
    </location>
</feature>
<protein>
    <submittedName>
        <fullName evidence="1">Uncharacterized protein</fullName>
    </submittedName>
</protein>
<dbReference type="AlphaFoldDB" id="A0A1D2JI87"/>
<gene>
    <name evidence="1" type="ORF">ACO22_02587</name>
</gene>
<accession>A0A1D2JI87</accession>
<dbReference type="EMBL" id="LZYO01000083">
    <property type="protein sequence ID" value="ODH37678.1"/>
    <property type="molecule type" value="Genomic_DNA"/>
</dbReference>
<dbReference type="Proteomes" id="UP000242814">
    <property type="component" value="Unassembled WGS sequence"/>
</dbReference>
<evidence type="ECO:0000313" key="1">
    <source>
        <dbReference type="EMBL" id="ODH37678.1"/>
    </source>
</evidence>
<comment type="caution">
    <text evidence="1">The sequence shown here is derived from an EMBL/GenBank/DDBJ whole genome shotgun (WGS) entry which is preliminary data.</text>
</comment>